<dbReference type="Proteomes" id="UP001437256">
    <property type="component" value="Unassembled WGS sequence"/>
</dbReference>
<name>A0ABR2ZH01_9AGAR</name>
<comment type="caution">
    <text evidence="6">The sequence shown here is derived from an EMBL/GenBank/DDBJ whole genome shotgun (WGS) entry which is preliminary data.</text>
</comment>
<reference evidence="6 7" key="1">
    <citation type="submission" date="2024-05" db="EMBL/GenBank/DDBJ databases">
        <title>A draft genome resource for the thread blight pathogen Marasmius tenuissimus strain MS-2.</title>
        <authorList>
            <person name="Yulfo-Soto G.E."/>
            <person name="Baruah I.K."/>
            <person name="Amoako-Attah I."/>
            <person name="Bukari Y."/>
            <person name="Meinhardt L.W."/>
            <person name="Bailey B.A."/>
            <person name="Cohen S.P."/>
        </authorList>
    </citation>
    <scope>NUCLEOTIDE SEQUENCE [LARGE SCALE GENOMIC DNA]</scope>
    <source>
        <strain evidence="6 7">MS-2</strain>
    </source>
</reference>
<gene>
    <name evidence="6" type="ORF">AAF712_013502</name>
</gene>
<evidence type="ECO:0000313" key="6">
    <source>
        <dbReference type="EMBL" id="KAL0059742.1"/>
    </source>
</evidence>
<dbReference type="EMBL" id="JBBXMP010000209">
    <property type="protein sequence ID" value="KAL0059742.1"/>
    <property type="molecule type" value="Genomic_DNA"/>
</dbReference>
<evidence type="ECO:0000256" key="1">
    <source>
        <dbReference type="ARBA" id="ARBA00022723"/>
    </source>
</evidence>
<keyword evidence="1" id="KW-0479">Metal-binding</keyword>
<keyword evidence="2 4" id="KW-0863">Zinc-finger</keyword>
<keyword evidence="3" id="KW-0862">Zinc</keyword>
<evidence type="ECO:0000256" key="3">
    <source>
        <dbReference type="ARBA" id="ARBA00022833"/>
    </source>
</evidence>
<dbReference type="InterPro" id="IPR002893">
    <property type="entry name" value="Znf_MYND"/>
</dbReference>
<dbReference type="SUPFAM" id="SSF144232">
    <property type="entry name" value="HIT/MYND zinc finger-like"/>
    <property type="match status" value="1"/>
</dbReference>
<evidence type="ECO:0000313" key="7">
    <source>
        <dbReference type="Proteomes" id="UP001437256"/>
    </source>
</evidence>
<dbReference type="Gene3D" id="6.10.140.2220">
    <property type="match status" value="1"/>
</dbReference>
<dbReference type="PROSITE" id="PS50865">
    <property type="entry name" value="ZF_MYND_2"/>
    <property type="match status" value="1"/>
</dbReference>
<dbReference type="Pfam" id="PF01753">
    <property type="entry name" value="zf-MYND"/>
    <property type="match status" value="1"/>
</dbReference>
<evidence type="ECO:0000259" key="5">
    <source>
        <dbReference type="PROSITE" id="PS50865"/>
    </source>
</evidence>
<feature type="domain" description="MYND-type" evidence="5">
    <location>
        <begin position="440"/>
        <end position="485"/>
    </location>
</feature>
<sequence>MYSAPADPGQTLRRSPDLLDYDFINKARSRFINVTNAIGSLKKIGGPPTSPPDPSHPSSQVTTVLLIFACLSAYLELYGPSATIAIKTNWTNLFGPWVRYLVEGFILVGEKPSTIEGMDVLRYSMSFTPLLLYRRKVPQRMDDHCELRKTDPYLQTLFAQVLLKTFDESHPTWSMWSTQLYHLQESSKSSASHISLMTNAVFLRNTPLRDATPTDVGVIFVRHLNHIAHTCTTLSPHELRDVKYFFSTLFDEDFHNHPILSTGVAHYAVPALVNVISALLHKRKSLKIVHQNDPEIERSNDVECQDAYYIVDRAMQLLRILLRGLEVSAMEAGIFNAIFRSFPCFYRVKRYFKEAWVGDLDRGFRNILEGVAAMLVYPPVLRCFLRVTQKIEKRPQLEEKMQRKWPAFWESWQLTKNKASSLRDFYRRTTRERGISVCDCSQCPDMKPDSQGAGSYLRCAGCLSVVYCSHDCRKKDWKAGHRMRCLGLAKLRREGNSPVSVHNVRLFRLCVRSSIWQDAHEINLQVETYLSEFSPQGNLSEDGRLLRDGLKNPIVILDFHAAHVELPVPQVMDMNELFSATKPAASKVLQRWRDARVVKGNILVIGFFPQSSIPNGPWLVVDLYEYPIRTSQASRFEDEVILD</sequence>
<keyword evidence="7" id="KW-1185">Reference proteome</keyword>
<organism evidence="6 7">
    <name type="scientific">Marasmius tenuissimus</name>
    <dbReference type="NCBI Taxonomy" id="585030"/>
    <lineage>
        <taxon>Eukaryota</taxon>
        <taxon>Fungi</taxon>
        <taxon>Dikarya</taxon>
        <taxon>Basidiomycota</taxon>
        <taxon>Agaricomycotina</taxon>
        <taxon>Agaricomycetes</taxon>
        <taxon>Agaricomycetidae</taxon>
        <taxon>Agaricales</taxon>
        <taxon>Marasmiineae</taxon>
        <taxon>Marasmiaceae</taxon>
        <taxon>Marasmius</taxon>
    </lineage>
</organism>
<accession>A0ABR2ZH01</accession>
<protein>
    <recommendedName>
        <fullName evidence="5">MYND-type domain-containing protein</fullName>
    </recommendedName>
</protein>
<evidence type="ECO:0000256" key="4">
    <source>
        <dbReference type="PROSITE-ProRule" id="PRU00134"/>
    </source>
</evidence>
<proteinExistence type="predicted"/>
<evidence type="ECO:0000256" key="2">
    <source>
        <dbReference type="ARBA" id="ARBA00022771"/>
    </source>
</evidence>